<dbReference type="Gene3D" id="1.10.3110.10">
    <property type="entry name" value="protoporphyrinogen ix oxidase, domain 3"/>
    <property type="match status" value="1"/>
</dbReference>
<feature type="domain" description="Amine oxidase" evidence="13">
    <location>
        <begin position="44"/>
        <end position="489"/>
    </location>
</feature>
<keyword evidence="12" id="KW-0812">Transmembrane</keyword>
<dbReference type="PANTHER" id="PTHR42923:SF3">
    <property type="entry name" value="PROTOPORPHYRINOGEN OXIDASE"/>
    <property type="match status" value="1"/>
</dbReference>
<dbReference type="EMBL" id="CCXW01000005">
    <property type="protein sequence ID" value="CEG25081.1"/>
    <property type="molecule type" value="Genomic_DNA"/>
</dbReference>
<evidence type="ECO:0000256" key="5">
    <source>
        <dbReference type="ARBA" id="ARBA00012402"/>
    </source>
</evidence>
<comment type="function">
    <text evidence="11">Involved in coproporphyrin-dependent heme b biosynthesis. Catalyzes the oxidation of coproporphyrinogen III to coproporphyrin III.</text>
</comment>
<comment type="pathway">
    <text evidence="3 11">Porphyrin-containing compound metabolism; protoheme biosynthesis.</text>
</comment>
<evidence type="ECO:0000256" key="4">
    <source>
        <dbReference type="ARBA" id="ARBA00008310"/>
    </source>
</evidence>
<evidence type="ECO:0000256" key="6">
    <source>
        <dbReference type="ARBA" id="ARBA00019046"/>
    </source>
</evidence>
<reference evidence="14 15" key="1">
    <citation type="journal article" date="2014" name="Genome Announc.">
        <title>Genome Sequence of Bacillus simplex Strain P558, Isolated from a Human Fecal Sample.</title>
        <authorList>
            <person name="Croce O."/>
            <person name="Hugon P."/>
            <person name="Lagier J.C."/>
            <person name="Bibi F."/>
            <person name="Robert C."/>
            <person name="Azhar E.I."/>
            <person name="Raoult D."/>
            <person name="Fournier P.E."/>
        </authorList>
    </citation>
    <scope>NUCLEOTIDE SEQUENCE [LARGE SCALE GENOMIC DNA]</scope>
    <source>
        <strain evidence="14 15">P558</strain>
    </source>
</reference>
<sequence length="493" mass="54578">MYPMILEGLLLIKLLPYGTLYLLQNLNRGVVLMKTVVVVGGGITGLSTMFYLQKAVKARSLSVRLILIEGNEELGGKIRTVHDGPFKIEAGADSIVARKQNIQPFLKELNLEDQVVYNATGKSFIHTDGMLKGIPEDALFGIPMSLESLAKSDLVSAQGKVDALKDFYTKNETFTKNDSIGLFLESFLGKELVQKQISPVLSGVYSGKLNELTIAKTLPEMLDYKNEYGSIIRGLSENKQKYKSNGNKKFLSFKNGLSTLVERIEESLDMVEILKGVSVDEIGRNDEAYIITLANGETLETDFIVLSTPHTIAQKLLGDRELDEDFDGLINSSMISVYLGFDIPDSMLPKDGTGFIAGDNSDLICNACTWTSRKWEHTSENSQLLVRLFYKSSSPDYERLQSLAKQELISVALHDIMNSLSISGNPITSEVTKWHENMPNYHIKHPQIVQSLEAKISENYPNVLLAGCSYNGVGIPDCIADGEKKAQEICLKL</sequence>
<dbReference type="SUPFAM" id="SSF54373">
    <property type="entry name" value="FAD-linked reductases, C-terminal domain"/>
    <property type="match status" value="1"/>
</dbReference>
<dbReference type="AlphaFoldDB" id="A0AAN2TQF0"/>
<keyword evidence="12" id="KW-1133">Transmembrane helix</keyword>
<organism evidence="14 15">
    <name type="scientific">Peribacillus simplex</name>
    <dbReference type="NCBI Taxonomy" id="1478"/>
    <lineage>
        <taxon>Bacteria</taxon>
        <taxon>Bacillati</taxon>
        <taxon>Bacillota</taxon>
        <taxon>Bacilli</taxon>
        <taxon>Bacillales</taxon>
        <taxon>Bacillaceae</taxon>
        <taxon>Peribacillus</taxon>
    </lineage>
</organism>
<dbReference type="Gene3D" id="3.50.50.60">
    <property type="entry name" value="FAD/NAD(P)-binding domain"/>
    <property type="match status" value="1"/>
</dbReference>
<dbReference type="GO" id="GO:0006783">
    <property type="term" value="P:heme biosynthetic process"/>
    <property type="evidence" value="ECO:0007669"/>
    <property type="project" value="UniProtKB-UniRule"/>
</dbReference>
<evidence type="ECO:0000256" key="8">
    <source>
        <dbReference type="ARBA" id="ARBA00022827"/>
    </source>
</evidence>
<comment type="similarity">
    <text evidence="4 11">Belongs to the protoporphyrinogen/coproporphyrinogen oxidase family. Coproporphyrinogen III oxidase subfamily.</text>
</comment>
<keyword evidence="12" id="KW-0472">Membrane</keyword>
<comment type="catalytic activity">
    <reaction evidence="1">
        <text>coproporphyrinogen III + 3 O2 = coproporphyrin III + 3 H2O2</text>
        <dbReference type="Rhea" id="RHEA:43436"/>
        <dbReference type="ChEBI" id="CHEBI:15379"/>
        <dbReference type="ChEBI" id="CHEBI:16240"/>
        <dbReference type="ChEBI" id="CHEBI:57309"/>
        <dbReference type="ChEBI" id="CHEBI:131725"/>
        <dbReference type="EC" id="1.3.3.15"/>
    </reaction>
    <physiologicalReaction direction="left-to-right" evidence="1">
        <dbReference type="Rhea" id="RHEA:43437"/>
    </physiologicalReaction>
</comment>
<proteinExistence type="inferred from homology"/>
<dbReference type="GO" id="GO:0005737">
    <property type="term" value="C:cytoplasm"/>
    <property type="evidence" value="ECO:0007669"/>
    <property type="project" value="UniProtKB-SubCell"/>
</dbReference>
<evidence type="ECO:0000256" key="12">
    <source>
        <dbReference type="SAM" id="Phobius"/>
    </source>
</evidence>
<evidence type="ECO:0000256" key="1">
    <source>
        <dbReference type="ARBA" id="ARBA00001755"/>
    </source>
</evidence>
<evidence type="ECO:0000256" key="7">
    <source>
        <dbReference type="ARBA" id="ARBA00022630"/>
    </source>
</evidence>
<dbReference type="NCBIfam" id="NF009081">
    <property type="entry name" value="PRK12416.1"/>
    <property type="match status" value="1"/>
</dbReference>
<keyword evidence="8 11" id="KW-0274">FAD</keyword>
<evidence type="ECO:0000256" key="2">
    <source>
        <dbReference type="ARBA" id="ARBA00001974"/>
    </source>
</evidence>
<evidence type="ECO:0000313" key="14">
    <source>
        <dbReference type="EMBL" id="CEG25081.1"/>
    </source>
</evidence>
<feature type="transmembrane region" description="Helical" evidence="12">
    <location>
        <begin position="30"/>
        <end position="52"/>
    </location>
</feature>
<dbReference type="SUPFAM" id="SSF51905">
    <property type="entry name" value="FAD/NAD(P)-binding domain"/>
    <property type="match status" value="1"/>
</dbReference>
<dbReference type="NCBIfam" id="TIGR00562">
    <property type="entry name" value="proto_IX_ox"/>
    <property type="match status" value="1"/>
</dbReference>
<comment type="caution">
    <text evidence="14">The sequence shown here is derived from an EMBL/GenBank/DDBJ whole genome shotgun (WGS) entry which is preliminary data.</text>
</comment>
<keyword evidence="9 11" id="KW-0560">Oxidoreductase</keyword>
<dbReference type="PANTHER" id="PTHR42923">
    <property type="entry name" value="PROTOPORPHYRINOGEN OXIDASE"/>
    <property type="match status" value="1"/>
</dbReference>
<comment type="subcellular location">
    <subcellularLocation>
        <location evidence="11">Cytoplasm</location>
    </subcellularLocation>
</comment>
<evidence type="ECO:0000256" key="10">
    <source>
        <dbReference type="ARBA" id="ARBA00023133"/>
    </source>
</evidence>
<comment type="cofactor">
    <cofactor evidence="2 11">
        <name>FAD</name>
        <dbReference type="ChEBI" id="CHEBI:57692"/>
    </cofactor>
</comment>
<accession>A0AAN2TQF0</accession>
<dbReference type="InterPro" id="IPR004572">
    <property type="entry name" value="Protoporphyrinogen_oxidase"/>
</dbReference>
<name>A0AAN2TQF0_9BACI</name>
<evidence type="ECO:0000313" key="15">
    <source>
        <dbReference type="Proteomes" id="UP000182110"/>
    </source>
</evidence>
<keyword evidence="7 11" id="KW-0285">Flavoprotein</keyword>
<evidence type="ECO:0000256" key="3">
    <source>
        <dbReference type="ARBA" id="ARBA00004744"/>
    </source>
</evidence>
<evidence type="ECO:0000256" key="11">
    <source>
        <dbReference type="RuleBase" id="RU364052"/>
    </source>
</evidence>
<dbReference type="EC" id="1.3.3.15" evidence="5 11"/>
<dbReference type="InterPro" id="IPR050464">
    <property type="entry name" value="Zeta_carotene_desat/Oxidored"/>
</dbReference>
<keyword evidence="11" id="KW-0963">Cytoplasm</keyword>
<gene>
    <name evidence="14" type="ORF">BN1180_05926</name>
</gene>
<dbReference type="Pfam" id="PF01593">
    <property type="entry name" value="Amino_oxidase"/>
    <property type="match status" value="1"/>
</dbReference>
<feature type="transmembrane region" description="Helical" evidence="12">
    <location>
        <begin position="6"/>
        <end position="23"/>
    </location>
</feature>
<dbReference type="Gene3D" id="3.90.660.20">
    <property type="entry name" value="Protoporphyrinogen oxidase, mitochondrial, domain 2"/>
    <property type="match status" value="1"/>
</dbReference>
<protein>
    <recommendedName>
        <fullName evidence="6 11">Coproporphyrinogen III oxidase</fullName>
        <ecNumber evidence="5 11">1.3.3.15</ecNumber>
    </recommendedName>
</protein>
<evidence type="ECO:0000259" key="13">
    <source>
        <dbReference type="Pfam" id="PF01593"/>
    </source>
</evidence>
<evidence type="ECO:0000256" key="9">
    <source>
        <dbReference type="ARBA" id="ARBA00023002"/>
    </source>
</evidence>
<dbReference type="InterPro" id="IPR036188">
    <property type="entry name" value="FAD/NAD-bd_sf"/>
</dbReference>
<dbReference type="GO" id="GO:0004729">
    <property type="term" value="F:oxygen-dependent protoporphyrinogen oxidase activity"/>
    <property type="evidence" value="ECO:0007669"/>
    <property type="project" value="UniProtKB-UniRule"/>
</dbReference>
<keyword evidence="15" id="KW-1185">Reference proteome</keyword>
<dbReference type="InterPro" id="IPR002937">
    <property type="entry name" value="Amino_oxidase"/>
</dbReference>
<keyword evidence="10 11" id="KW-0350">Heme biosynthesis</keyword>
<dbReference type="Proteomes" id="UP000182110">
    <property type="component" value="Unassembled WGS sequence"/>
</dbReference>